<dbReference type="Proteomes" id="UP001295469">
    <property type="component" value="Chromosome A08"/>
</dbReference>
<feature type="chain" id="PRO_5032570478" evidence="1">
    <location>
        <begin position="20"/>
        <end position="51"/>
    </location>
</feature>
<proteinExistence type="predicted"/>
<gene>
    <name evidence="2" type="ORF">DARMORV10_A08P31330.1</name>
</gene>
<reference evidence="2" key="1">
    <citation type="submission" date="2021-01" db="EMBL/GenBank/DDBJ databases">
        <authorList>
            <consortium name="Genoscope - CEA"/>
            <person name="William W."/>
        </authorList>
    </citation>
    <scope>NUCLEOTIDE SEQUENCE</scope>
</reference>
<sequence length="51" mass="5713">LFLGFSLLCLLDSNLSTSALHRLHCFVLIKFCLCDLVSDKFTSLCSRCVLC</sequence>
<evidence type="ECO:0000256" key="1">
    <source>
        <dbReference type="SAM" id="SignalP"/>
    </source>
</evidence>
<protein>
    <submittedName>
        <fullName evidence="2">(rape) hypothetical protein</fullName>
    </submittedName>
</protein>
<evidence type="ECO:0000313" key="2">
    <source>
        <dbReference type="EMBL" id="CAF2258234.1"/>
    </source>
</evidence>
<feature type="signal peptide" evidence="1">
    <location>
        <begin position="1"/>
        <end position="19"/>
    </location>
</feature>
<dbReference type="AlphaFoldDB" id="A0A817AFN6"/>
<keyword evidence="1" id="KW-0732">Signal</keyword>
<feature type="non-terminal residue" evidence="2">
    <location>
        <position position="51"/>
    </location>
</feature>
<accession>A0A817AFN6</accession>
<organism evidence="2">
    <name type="scientific">Brassica napus</name>
    <name type="common">Rape</name>
    <dbReference type="NCBI Taxonomy" id="3708"/>
    <lineage>
        <taxon>Eukaryota</taxon>
        <taxon>Viridiplantae</taxon>
        <taxon>Streptophyta</taxon>
        <taxon>Embryophyta</taxon>
        <taxon>Tracheophyta</taxon>
        <taxon>Spermatophyta</taxon>
        <taxon>Magnoliopsida</taxon>
        <taxon>eudicotyledons</taxon>
        <taxon>Gunneridae</taxon>
        <taxon>Pentapetalae</taxon>
        <taxon>rosids</taxon>
        <taxon>malvids</taxon>
        <taxon>Brassicales</taxon>
        <taxon>Brassicaceae</taxon>
        <taxon>Brassiceae</taxon>
        <taxon>Brassica</taxon>
    </lineage>
</organism>
<name>A0A817AFN6_BRANA</name>
<dbReference type="EMBL" id="HG994362">
    <property type="protein sequence ID" value="CAF2258234.1"/>
    <property type="molecule type" value="Genomic_DNA"/>
</dbReference>